<dbReference type="KEGG" id="ttu:TERTU_1013"/>
<dbReference type="HOGENOM" id="CLU_134329_0_0_6"/>
<dbReference type="GeneID" id="58408784"/>
<dbReference type="EMBL" id="CP001614">
    <property type="protein sequence ID" value="ACR13763.1"/>
    <property type="molecule type" value="Genomic_DNA"/>
</dbReference>
<dbReference type="AlphaFoldDB" id="C5BQG4"/>
<sequence length="169" mass="18560">MITKQLLAGVALTLMASLAFADRVAVFDAQGAVLQTKKAAKVMETLKAKPEYAELTAQVESLQADLKAMAKEQENKGMTWSQEQAMDHRKKMEYVQADLQLAVKKLQAENSAVLSRLMQESQESLREILGKLVQTEGIDIVIPAQGVIYANPKSDITLKVSAELDKLAK</sequence>
<evidence type="ECO:0000256" key="2">
    <source>
        <dbReference type="ARBA" id="ARBA00022729"/>
    </source>
</evidence>
<dbReference type="Gene3D" id="3.30.910.20">
    <property type="entry name" value="Skp domain"/>
    <property type="match status" value="1"/>
</dbReference>
<dbReference type="OrthoDB" id="5732378at2"/>
<dbReference type="InterPro" id="IPR005632">
    <property type="entry name" value="Chaperone_Skp"/>
</dbReference>
<evidence type="ECO:0000256" key="1">
    <source>
        <dbReference type="ARBA" id="ARBA00009091"/>
    </source>
</evidence>
<dbReference type="Proteomes" id="UP000009080">
    <property type="component" value="Chromosome"/>
</dbReference>
<accession>C5BQG4</accession>
<dbReference type="GO" id="GO:0051082">
    <property type="term" value="F:unfolded protein binding"/>
    <property type="evidence" value="ECO:0007669"/>
    <property type="project" value="InterPro"/>
</dbReference>
<dbReference type="eggNOG" id="COG2825">
    <property type="taxonomic scope" value="Bacteria"/>
</dbReference>
<dbReference type="PANTHER" id="PTHR35089">
    <property type="entry name" value="CHAPERONE PROTEIN SKP"/>
    <property type="match status" value="1"/>
</dbReference>
<name>C5BQG4_TERTT</name>
<evidence type="ECO:0008006" key="6">
    <source>
        <dbReference type="Google" id="ProtNLM"/>
    </source>
</evidence>
<evidence type="ECO:0000313" key="4">
    <source>
        <dbReference type="EMBL" id="ACR13763.1"/>
    </source>
</evidence>
<dbReference type="GO" id="GO:0005829">
    <property type="term" value="C:cytosol"/>
    <property type="evidence" value="ECO:0007669"/>
    <property type="project" value="TreeGrafter"/>
</dbReference>
<dbReference type="RefSeq" id="WP_015819878.1">
    <property type="nucleotide sequence ID" value="NC_012997.1"/>
</dbReference>
<organism evidence="4 5">
    <name type="scientific">Teredinibacter turnerae (strain ATCC 39867 / T7901)</name>
    <dbReference type="NCBI Taxonomy" id="377629"/>
    <lineage>
        <taxon>Bacteria</taxon>
        <taxon>Pseudomonadati</taxon>
        <taxon>Pseudomonadota</taxon>
        <taxon>Gammaproteobacteria</taxon>
        <taxon>Cellvibrionales</taxon>
        <taxon>Cellvibrionaceae</taxon>
        <taxon>Teredinibacter</taxon>
    </lineage>
</organism>
<dbReference type="Pfam" id="PF03938">
    <property type="entry name" value="OmpH"/>
    <property type="match status" value="1"/>
</dbReference>
<evidence type="ECO:0000313" key="5">
    <source>
        <dbReference type="Proteomes" id="UP000009080"/>
    </source>
</evidence>
<dbReference type="GO" id="GO:0050821">
    <property type="term" value="P:protein stabilization"/>
    <property type="evidence" value="ECO:0007669"/>
    <property type="project" value="TreeGrafter"/>
</dbReference>
<comment type="similarity">
    <text evidence="1">Belongs to the Skp family.</text>
</comment>
<dbReference type="PANTHER" id="PTHR35089:SF1">
    <property type="entry name" value="CHAPERONE PROTEIN SKP"/>
    <property type="match status" value="1"/>
</dbReference>
<feature type="chain" id="PRO_5005668320" description="OmpH family outer membrane protein" evidence="3">
    <location>
        <begin position="22"/>
        <end position="169"/>
    </location>
</feature>
<dbReference type="InterPro" id="IPR024930">
    <property type="entry name" value="Skp_dom_sf"/>
</dbReference>
<gene>
    <name evidence="4" type="ordered locus">TERTU_1013</name>
</gene>
<evidence type="ECO:0000256" key="3">
    <source>
        <dbReference type="SAM" id="SignalP"/>
    </source>
</evidence>
<keyword evidence="2 3" id="KW-0732">Signal</keyword>
<reference evidence="4 5" key="1">
    <citation type="journal article" date="2009" name="PLoS ONE">
        <title>The complete genome of Teredinibacter turnerae T7901: an intracellular endosymbiont of marine wood-boring bivalves (shipworms).</title>
        <authorList>
            <person name="Yang J.C."/>
            <person name="Madupu R."/>
            <person name="Durkin A.S."/>
            <person name="Ekborg N.A."/>
            <person name="Pedamallu C.S."/>
            <person name="Hostetler J.B."/>
            <person name="Radune D."/>
            <person name="Toms B.S."/>
            <person name="Henrissat B."/>
            <person name="Coutinho P.M."/>
            <person name="Schwarz S."/>
            <person name="Field L."/>
            <person name="Trindade-Silva A.E."/>
            <person name="Soares C.A.G."/>
            <person name="Elshahawi S."/>
            <person name="Hanora A."/>
            <person name="Schmidt E.W."/>
            <person name="Haygood M.G."/>
            <person name="Posfai J."/>
            <person name="Benner J."/>
            <person name="Madinger C."/>
            <person name="Nove J."/>
            <person name="Anton B."/>
            <person name="Chaudhary K."/>
            <person name="Foster J."/>
            <person name="Holman A."/>
            <person name="Kumar S."/>
            <person name="Lessard P.A."/>
            <person name="Luyten Y.A."/>
            <person name="Slatko B."/>
            <person name="Wood N."/>
            <person name="Wu B."/>
            <person name="Teplitski M."/>
            <person name="Mougous J.D."/>
            <person name="Ward N."/>
            <person name="Eisen J.A."/>
            <person name="Badger J.H."/>
            <person name="Distel D.L."/>
        </authorList>
    </citation>
    <scope>NUCLEOTIDE SEQUENCE [LARGE SCALE GENOMIC DNA]</scope>
    <source>
        <strain evidence="5">ATCC 39867 / T7901</strain>
    </source>
</reference>
<dbReference type="SUPFAM" id="SSF111384">
    <property type="entry name" value="OmpH-like"/>
    <property type="match status" value="1"/>
</dbReference>
<protein>
    <recommendedName>
        <fullName evidence="6">OmpH family outer membrane protein</fullName>
    </recommendedName>
</protein>
<proteinExistence type="inferred from homology"/>
<feature type="signal peptide" evidence="3">
    <location>
        <begin position="1"/>
        <end position="21"/>
    </location>
</feature>
<dbReference type="STRING" id="377629.TERTU_1013"/>
<dbReference type="SMART" id="SM00935">
    <property type="entry name" value="OmpH"/>
    <property type="match status" value="1"/>
</dbReference>
<keyword evidence="5" id="KW-1185">Reference proteome</keyword>